<dbReference type="SUPFAM" id="SSF46626">
    <property type="entry name" value="Cytochrome c"/>
    <property type="match status" value="1"/>
</dbReference>
<evidence type="ECO:0000256" key="2">
    <source>
        <dbReference type="ARBA" id="ARBA00022617"/>
    </source>
</evidence>
<organism evidence="9 10">
    <name type="scientific">Pendulispora albinea</name>
    <dbReference type="NCBI Taxonomy" id="2741071"/>
    <lineage>
        <taxon>Bacteria</taxon>
        <taxon>Pseudomonadati</taxon>
        <taxon>Myxococcota</taxon>
        <taxon>Myxococcia</taxon>
        <taxon>Myxococcales</taxon>
        <taxon>Sorangiineae</taxon>
        <taxon>Pendulisporaceae</taxon>
        <taxon>Pendulispora</taxon>
    </lineage>
</organism>
<dbReference type="Pfam" id="PF22807">
    <property type="entry name" value="TrAA12"/>
    <property type="match status" value="2"/>
</dbReference>
<dbReference type="Proteomes" id="UP001370348">
    <property type="component" value="Chromosome"/>
</dbReference>
<feature type="domain" description="Cytochrome c" evidence="8">
    <location>
        <begin position="35"/>
        <end position="133"/>
    </location>
</feature>
<evidence type="ECO:0000259" key="8">
    <source>
        <dbReference type="PROSITE" id="PS51007"/>
    </source>
</evidence>
<keyword evidence="1" id="KW-0813">Transport</keyword>
<keyword evidence="2 6" id="KW-0349">Heme</keyword>
<evidence type="ECO:0000256" key="3">
    <source>
        <dbReference type="ARBA" id="ARBA00022723"/>
    </source>
</evidence>
<keyword evidence="5 6" id="KW-0408">Iron</keyword>
<dbReference type="InterPro" id="IPR011042">
    <property type="entry name" value="6-blade_b-propeller_TolB-like"/>
</dbReference>
<proteinExistence type="predicted"/>
<keyword evidence="3 6" id="KW-0479">Metal-binding</keyword>
<dbReference type="InterPro" id="IPR009056">
    <property type="entry name" value="Cyt_c-like_dom"/>
</dbReference>
<dbReference type="RefSeq" id="WP_394823113.1">
    <property type="nucleotide sequence ID" value="NZ_CP089984.1"/>
</dbReference>
<evidence type="ECO:0000313" key="9">
    <source>
        <dbReference type="EMBL" id="WXB13501.1"/>
    </source>
</evidence>
<dbReference type="Gene3D" id="1.10.760.10">
    <property type="entry name" value="Cytochrome c-like domain"/>
    <property type="match status" value="1"/>
</dbReference>
<dbReference type="PANTHER" id="PTHR19328">
    <property type="entry name" value="HEDGEHOG-INTERACTING PROTEIN"/>
    <property type="match status" value="1"/>
</dbReference>
<evidence type="ECO:0000256" key="7">
    <source>
        <dbReference type="SAM" id="MobiDB-lite"/>
    </source>
</evidence>
<dbReference type="EMBL" id="CP089984">
    <property type="protein sequence ID" value="WXB13501.1"/>
    <property type="molecule type" value="Genomic_DNA"/>
</dbReference>
<evidence type="ECO:0000313" key="10">
    <source>
        <dbReference type="Proteomes" id="UP001370348"/>
    </source>
</evidence>
<dbReference type="InterPro" id="IPR054539">
    <property type="entry name" value="Beta-prop_PDH"/>
</dbReference>
<keyword evidence="10" id="KW-1185">Reference proteome</keyword>
<evidence type="ECO:0000256" key="4">
    <source>
        <dbReference type="ARBA" id="ARBA00022982"/>
    </source>
</evidence>
<keyword evidence="4" id="KW-0249">Electron transport</keyword>
<dbReference type="InterPro" id="IPR002327">
    <property type="entry name" value="Cyt_c_1A/1B"/>
</dbReference>
<accession>A0ABZ2LUM7</accession>
<dbReference type="PROSITE" id="PS51007">
    <property type="entry name" value="CYTC"/>
    <property type="match status" value="1"/>
</dbReference>
<evidence type="ECO:0000256" key="6">
    <source>
        <dbReference type="PROSITE-ProRule" id="PRU00433"/>
    </source>
</evidence>
<evidence type="ECO:0000256" key="1">
    <source>
        <dbReference type="ARBA" id="ARBA00022448"/>
    </source>
</evidence>
<dbReference type="Gene3D" id="2.120.10.30">
    <property type="entry name" value="TolB, C-terminal domain"/>
    <property type="match status" value="1"/>
</dbReference>
<reference evidence="9 10" key="1">
    <citation type="submission" date="2021-12" db="EMBL/GenBank/DDBJ databases">
        <title>Discovery of the Pendulisporaceae a myxobacterial family with distinct sporulation behavior and unique specialized metabolism.</title>
        <authorList>
            <person name="Garcia R."/>
            <person name="Popoff A."/>
            <person name="Bader C.D."/>
            <person name="Loehr J."/>
            <person name="Walesch S."/>
            <person name="Walt C."/>
            <person name="Boldt J."/>
            <person name="Bunk B."/>
            <person name="Haeckl F.J.F.P.J."/>
            <person name="Gunesch A.P."/>
            <person name="Birkelbach J."/>
            <person name="Nuebel U."/>
            <person name="Pietschmann T."/>
            <person name="Bach T."/>
            <person name="Mueller R."/>
        </authorList>
    </citation>
    <scope>NUCLEOTIDE SEQUENCE [LARGE SCALE GENOMIC DNA]</scope>
    <source>
        <strain evidence="9 10">MSr11954</strain>
    </source>
</reference>
<dbReference type="PANTHER" id="PTHR19328:SF53">
    <property type="entry name" value="MEMBRANE PROTEIN"/>
    <property type="match status" value="1"/>
</dbReference>
<protein>
    <submittedName>
        <fullName evidence="9">PQQ-dependent sugar dehydrogenase</fullName>
    </submittedName>
</protein>
<gene>
    <name evidence="9" type="ORF">LZC94_37370</name>
</gene>
<feature type="region of interest" description="Disordered" evidence="7">
    <location>
        <begin position="136"/>
        <end position="155"/>
    </location>
</feature>
<name>A0ABZ2LUM7_9BACT</name>
<dbReference type="PRINTS" id="PR00604">
    <property type="entry name" value="CYTCHRMECIAB"/>
</dbReference>
<dbReference type="SUPFAM" id="SSF50952">
    <property type="entry name" value="Soluble quinoprotein glucose dehydrogenase"/>
    <property type="match status" value="1"/>
</dbReference>
<sequence>MAQRIVVVSAVGAVVLVAGAALWLRSRDGRDAPSTAAIDGRALYMERCAVCHGKDVEGAQGPSLRGIVGRNAGGDARFGYSRAMRAATWTWDPATLDRFLDEPSALVPGTTMALSTRSAPERKALIDYLATVKGADDKAPPSTSGHGGFRSDGPGVRHRVTVAELPAPFATESVRNNAKVVDPPPGAEPSVPPGFHAALFAKDLKGPRLLRAAPNGDLFVAASDAGEIQVLRPRPDGSGAESVETFAKGLDDPFGIAFFPPGPSPQWVYVAEVNAVRRYPYANGDKTARGPAETVVARLAATGGGHTMRDLAFSNDGRRMFVSVGSASNVAEGLPVLAPEAIRAFEATNGVGSTWGAEERRADVLAFDPDGKNARVFATGIRNCSGLTVHPKTHDVWCATNERDKLGDDLVPDYVTRVREGGFYGWPWYYLGDHEDPRHAGARRDLAGKSVVPDVLLQSHSAPLQISFYEGTLFPPEYREGAYVALHGSWNRGGRTGYKIVRVLTQAGVPTGEYEDFMTGFVIDDAKVWARPVGVTAGKDGALFVGEDGNGTIWRVTYR</sequence>
<dbReference type="InterPro" id="IPR036909">
    <property type="entry name" value="Cyt_c-like_dom_sf"/>
</dbReference>
<dbReference type="InterPro" id="IPR011041">
    <property type="entry name" value="Quinoprot_gluc/sorb_DH_b-prop"/>
</dbReference>
<dbReference type="Pfam" id="PF00034">
    <property type="entry name" value="Cytochrom_C"/>
    <property type="match status" value="1"/>
</dbReference>
<evidence type="ECO:0000256" key="5">
    <source>
        <dbReference type="ARBA" id="ARBA00023004"/>
    </source>
</evidence>